<organism evidence="4 5">
    <name type="scientific">Friedmanniomyces simplex</name>
    <dbReference type="NCBI Taxonomy" id="329884"/>
    <lineage>
        <taxon>Eukaryota</taxon>
        <taxon>Fungi</taxon>
        <taxon>Dikarya</taxon>
        <taxon>Ascomycota</taxon>
        <taxon>Pezizomycotina</taxon>
        <taxon>Dothideomycetes</taxon>
        <taxon>Dothideomycetidae</taxon>
        <taxon>Mycosphaerellales</taxon>
        <taxon>Teratosphaeriaceae</taxon>
        <taxon>Friedmanniomyces</taxon>
    </lineage>
</organism>
<keyword evidence="2" id="KW-0560">Oxidoreductase</keyword>
<feature type="non-terminal residue" evidence="4">
    <location>
        <position position="475"/>
    </location>
</feature>
<protein>
    <recommendedName>
        <fullName evidence="6">FAD-binding PCMH-type domain-containing protein</fullName>
    </recommendedName>
</protein>
<dbReference type="InterPro" id="IPR036318">
    <property type="entry name" value="FAD-bd_PCMH-like_sf"/>
</dbReference>
<dbReference type="STRING" id="329884.A0A4U0WVI8"/>
<dbReference type="InterPro" id="IPR050432">
    <property type="entry name" value="FAD-linked_Oxidoreductases_BP"/>
</dbReference>
<accession>A0A4U0WVI8</accession>
<dbReference type="EMBL" id="NAJQ01000595">
    <property type="protein sequence ID" value="TKA67087.1"/>
    <property type="molecule type" value="Genomic_DNA"/>
</dbReference>
<dbReference type="OrthoDB" id="9983560at2759"/>
<gene>
    <name evidence="4" type="ORF">B0A55_08666</name>
</gene>
<evidence type="ECO:0008006" key="6">
    <source>
        <dbReference type="Google" id="ProtNLM"/>
    </source>
</evidence>
<dbReference type="GO" id="GO:0016491">
    <property type="term" value="F:oxidoreductase activity"/>
    <property type="evidence" value="ECO:0007669"/>
    <property type="project" value="UniProtKB-KW"/>
</dbReference>
<evidence type="ECO:0000256" key="2">
    <source>
        <dbReference type="ARBA" id="ARBA00023002"/>
    </source>
</evidence>
<evidence type="ECO:0000313" key="5">
    <source>
        <dbReference type="Proteomes" id="UP000309340"/>
    </source>
</evidence>
<evidence type="ECO:0000313" key="4">
    <source>
        <dbReference type="EMBL" id="TKA67087.1"/>
    </source>
</evidence>
<feature type="signal peptide" evidence="3">
    <location>
        <begin position="1"/>
        <end position="17"/>
    </location>
</feature>
<keyword evidence="5" id="KW-1185">Reference proteome</keyword>
<name>A0A4U0WVI8_9PEZI</name>
<feature type="chain" id="PRO_5020594457" description="FAD-binding PCMH-type domain-containing protein" evidence="3">
    <location>
        <begin position="18"/>
        <end position="475"/>
    </location>
</feature>
<reference evidence="4 5" key="1">
    <citation type="submission" date="2017-03" db="EMBL/GenBank/DDBJ databases">
        <title>Genomes of endolithic fungi from Antarctica.</title>
        <authorList>
            <person name="Coleine C."/>
            <person name="Masonjones S."/>
            <person name="Stajich J.E."/>
        </authorList>
    </citation>
    <scope>NUCLEOTIDE SEQUENCE [LARGE SCALE GENOMIC DNA]</scope>
    <source>
        <strain evidence="4 5">CCFEE 5184</strain>
    </source>
</reference>
<comment type="caution">
    <text evidence="4">The sequence shown here is derived from an EMBL/GenBank/DDBJ whole genome shotgun (WGS) entry which is preliminary data.</text>
</comment>
<dbReference type="InterPro" id="IPR016169">
    <property type="entry name" value="FAD-bd_PCMH_sub2"/>
</dbReference>
<sequence length="475" mass="50554">MLFLTLAALLGPSLSLAFPGPQHLSSTLVPRVADNSCRCYPGDACWPTTAEWKAFNKTIGGKLVATTPLAAPCHEDIYAAYNNATCATLQAGWLEPQTHYDSSSSVMAPFFANRSCDPFLPKAYQCVIGTYVQYAVNVSSAEDVAAGIKFAIKRNIRLVIRNTGHDYNGKSTGSGALGIYTGSAIKLGAGVMVGIAGGYTQGGGHSALASKHGLAADQVLEWEVVTGTGEYLVANRETNSDLYWALSGGGGGTYGVTLSMTSKAHPDTPTSAMNLTFLSTNTTQNKYYEAISAFHASLPAMVDAGAMSVWYFTNVSFAISPITGPNVTEAQLRKFLQPLTSKLNELDIAYTSYYGQFSGYLEEYNAMQGPIDVGIAQYGGRLIPRDLVENNNTALTEAYRFINNQGAQFIGVGVNVSFAVAGNVSNAVNPGWRTALIDTVITTPWNFTAPLSDMVANQDLMTDVLIPKLAALTPN</sequence>
<comment type="similarity">
    <text evidence="1">Belongs to the oxygen-dependent FAD-linked oxidoreductase family.</text>
</comment>
<dbReference type="SUPFAM" id="SSF56176">
    <property type="entry name" value="FAD-binding/transporter-associated domain-like"/>
    <property type="match status" value="1"/>
</dbReference>
<proteinExistence type="inferred from homology"/>
<evidence type="ECO:0000256" key="1">
    <source>
        <dbReference type="ARBA" id="ARBA00005466"/>
    </source>
</evidence>
<dbReference type="AlphaFoldDB" id="A0A4U0WVI8"/>
<dbReference type="Proteomes" id="UP000309340">
    <property type="component" value="Unassembled WGS sequence"/>
</dbReference>
<evidence type="ECO:0000256" key="3">
    <source>
        <dbReference type="SAM" id="SignalP"/>
    </source>
</evidence>
<dbReference type="PANTHER" id="PTHR13878">
    <property type="entry name" value="GULONOLACTONE OXIDASE"/>
    <property type="match status" value="1"/>
</dbReference>
<keyword evidence="3" id="KW-0732">Signal</keyword>
<dbReference type="GO" id="GO:0050660">
    <property type="term" value="F:flavin adenine dinucleotide binding"/>
    <property type="evidence" value="ECO:0007669"/>
    <property type="project" value="InterPro"/>
</dbReference>
<dbReference type="PANTHER" id="PTHR13878:SF91">
    <property type="entry name" value="FAD BINDING DOMAIN PROTEIN (AFU_ORTHOLOGUE AFUA_6G12070)-RELATED"/>
    <property type="match status" value="1"/>
</dbReference>
<dbReference type="Gene3D" id="3.30.465.10">
    <property type="match status" value="2"/>
</dbReference>